<dbReference type="InterPro" id="IPR036388">
    <property type="entry name" value="WH-like_DNA-bd_sf"/>
</dbReference>
<dbReference type="SUPFAM" id="SSF50182">
    <property type="entry name" value="Sm-like ribonucleoproteins"/>
    <property type="match status" value="1"/>
</dbReference>
<keyword evidence="4 8" id="KW-0812">Transmembrane</keyword>
<dbReference type="Proteomes" id="UP000269154">
    <property type="component" value="Unassembled WGS sequence"/>
</dbReference>
<dbReference type="Pfam" id="PF00610">
    <property type="entry name" value="DEP"/>
    <property type="match status" value="1"/>
</dbReference>
<dbReference type="OrthoDB" id="9809206at2"/>
<feature type="domain" description="DEP" evidence="9">
    <location>
        <begin position="569"/>
        <end position="642"/>
    </location>
</feature>
<dbReference type="Gene3D" id="1.10.287.1260">
    <property type="match status" value="1"/>
</dbReference>
<evidence type="ECO:0000256" key="5">
    <source>
        <dbReference type="ARBA" id="ARBA00022989"/>
    </source>
</evidence>
<sequence>MEHLKQRNINLLPSSFFLLPSSFNYVSKLQKYGFRLILALCICLLSIFLFSPVLAEDATSVKAPVVLDGRELLEIGPFEKVTAQERAALMTSTLKSALAESIQRGTPPQIKVIRSNQEVVLKIDSRPLMQVTEADVLNSMYSEMQVQMWQEKLQQGLNQSWRERTPAYTRWAVKKLIIAFLITLLLQGGLVLLFRYIQRQKLQNPQRRWNSLQLLGLLLLQVGVWATFIKYGIQLFPITRAWFYEAFKLLDSTFNSRMFQLGEESISLTRILTIALTIVALWVGVSWFVSILKSRFLPLTEAERSHQDTIAFFVQYGLLSVGAVLILNAGGVDFQSLAILLGALGVGIGFGLQNIVKDFICGLILIVARPVKVGELVQVGEFQGLVQRIGARTTDISNIERYIITIPNSRFIEGEVLNWNRSGITRVKTYVKVPYGTDIDFVYKVLLAAAQVEHPDILRHPPPKVKFRQYTEDGLQFRVVAFIRDPLKQPKVRTHLYNQIERYLRKYGVEVARPQQDLHIKDLDPEIYAWLRSQTPVEYQSQPEEIPSIEPPAIKEEYDWGAIATAMRGANGVSIKDRKFQFKKFQNVFFGSDAVEWLMIHERATREEAILMGQLMLEQGIIHHVLDEHNFKDEPLFYRFYDDETSDNFPEKREQGTGNREPTPNPSGGGE</sequence>
<evidence type="ECO:0000256" key="6">
    <source>
        <dbReference type="ARBA" id="ARBA00023136"/>
    </source>
</evidence>
<dbReference type="SMART" id="SM00049">
    <property type="entry name" value="DEP"/>
    <property type="match status" value="1"/>
</dbReference>
<protein>
    <submittedName>
        <fullName evidence="10">Mechanosensitive ion channel protein MscS</fullName>
    </submittedName>
</protein>
<proteinExistence type="inferred from homology"/>
<dbReference type="GO" id="GO:0005886">
    <property type="term" value="C:plasma membrane"/>
    <property type="evidence" value="ECO:0007669"/>
    <property type="project" value="UniProtKB-SubCell"/>
</dbReference>
<evidence type="ECO:0000256" key="7">
    <source>
        <dbReference type="SAM" id="MobiDB-lite"/>
    </source>
</evidence>
<evidence type="ECO:0000313" key="10">
    <source>
        <dbReference type="EMBL" id="RQH27491.1"/>
    </source>
</evidence>
<reference evidence="10 11" key="1">
    <citation type="journal article" date="2018" name="ACS Chem. Biol.">
        <title>Ketoreductase domain dysfunction expands chemodiversity: malyngamide biosynthesis in the cyanobacterium Okeania hirsuta.</title>
        <authorList>
            <person name="Moss N.A."/>
            <person name="Leao T."/>
            <person name="Rankin M."/>
            <person name="McCullough T.M."/>
            <person name="Qu P."/>
            <person name="Korobeynikov A."/>
            <person name="Smith J.L."/>
            <person name="Gerwick L."/>
            <person name="Gerwick W.H."/>
        </authorList>
    </citation>
    <scope>NUCLEOTIDE SEQUENCE [LARGE SCALE GENOMIC DNA]</scope>
    <source>
        <strain evidence="10 11">PAB10Feb10-1</strain>
    </source>
</reference>
<dbReference type="InterPro" id="IPR011066">
    <property type="entry name" value="MscS_channel_C_sf"/>
</dbReference>
<dbReference type="AlphaFoldDB" id="A0A3N6P3R0"/>
<dbReference type="PANTHER" id="PTHR30347">
    <property type="entry name" value="POTASSIUM CHANNEL RELATED"/>
    <property type="match status" value="1"/>
</dbReference>
<dbReference type="Gene3D" id="2.30.30.60">
    <property type="match status" value="1"/>
</dbReference>
<keyword evidence="3" id="KW-1003">Cell membrane</keyword>
<dbReference type="RefSeq" id="WP_124144304.1">
    <property type="nucleotide sequence ID" value="NZ_CAWOKI010000008.1"/>
</dbReference>
<evidence type="ECO:0000313" key="11">
    <source>
        <dbReference type="Proteomes" id="UP000269154"/>
    </source>
</evidence>
<dbReference type="Gene3D" id="1.10.10.10">
    <property type="entry name" value="Winged helix-like DNA-binding domain superfamily/Winged helix DNA-binding domain"/>
    <property type="match status" value="1"/>
</dbReference>
<evidence type="ECO:0000256" key="2">
    <source>
        <dbReference type="ARBA" id="ARBA00008017"/>
    </source>
</evidence>
<dbReference type="PANTHER" id="PTHR30347:SF1">
    <property type="entry name" value="MECHANOSENSITIVE CHANNEL MSCK"/>
    <property type="match status" value="1"/>
</dbReference>
<keyword evidence="5 8" id="KW-1133">Transmembrane helix</keyword>
<dbReference type="InterPro" id="IPR011014">
    <property type="entry name" value="MscS_channel_TM-2"/>
</dbReference>
<dbReference type="InterPro" id="IPR006685">
    <property type="entry name" value="MscS_channel_2nd"/>
</dbReference>
<gene>
    <name evidence="10" type="ORF">D5R40_27405</name>
</gene>
<dbReference type="InterPro" id="IPR010920">
    <property type="entry name" value="LSM_dom_sf"/>
</dbReference>
<comment type="caution">
    <text evidence="10">The sequence shown here is derived from an EMBL/GenBank/DDBJ whole genome shotgun (WGS) entry which is preliminary data.</text>
</comment>
<keyword evidence="11" id="KW-1185">Reference proteome</keyword>
<dbReference type="SUPFAM" id="SSF82689">
    <property type="entry name" value="Mechanosensitive channel protein MscS (YggB), C-terminal domain"/>
    <property type="match status" value="1"/>
</dbReference>
<evidence type="ECO:0000256" key="8">
    <source>
        <dbReference type="SAM" id="Phobius"/>
    </source>
</evidence>
<dbReference type="PROSITE" id="PS50186">
    <property type="entry name" value="DEP"/>
    <property type="match status" value="1"/>
</dbReference>
<feature type="transmembrane region" description="Helical" evidence="8">
    <location>
        <begin position="214"/>
        <end position="233"/>
    </location>
</feature>
<feature type="transmembrane region" description="Helical" evidence="8">
    <location>
        <begin position="268"/>
        <end position="289"/>
    </location>
</feature>
<dbReference type="GO" id="GO:0035556">
    <property type="term" value="P:intracellular signal transduction"/>
    <property type="evidence" value="ECO:0007669"/>
    <property type="project" value="InterPro"/>
</dbReference>
<dbReference type="InterPro" id="IPR023408">
    <property type="entry name" value="MscS_beta-dom_sf"/>
</dbReference>
<dbReference type="Pfam" id="PF00924">
    <property type="entry name" value="MS_channel_2nd"/>
    <property type="match status" value="1"/>
</dbReference>
<dbReference type="Pfam" id="PF21082">
    <property type="entry name" value="MS_channel_3rd"/>
    <property type="match status" value="1"/>
</dbReference>
<name>A0A3N6P3R0_9CYAN</name>
<feature type="transmembrane region" description="Helical" evidence="8">
    <location>
        <begin position="32"/>
        <end position="55"/>
    </location>
</feature>
<evidence type="ECO:0000256" key="4">
    <source>
        <dbReference type="ARBA" id="ARBA00022692"/>
    </source>
</evidence>
<dbReference type="InterPro" id="IPR000591">
    <property type="entry name" value="DEP_dom"/>
</dbReference>
<dbReference type="SUPFAM" id="SSF82861">
    <property type="entry name" value="Mechanosensitive channel protein MscS (YggB), transmembrane region"/>
    <property type="match status" value="1"/>
</dbReference>
<feature type="transmembrane region" description="Helical" evidence="8">
    <location>
        <begin position="310"/>
        <end position="331"/>
    </location>
</feature>
<dbReference type="SUPFAM" id="SSF46785">
    <property type="entry name" value="Winged helix' DNA-binding domain"/>
    <property type="match status" value="1"/>
</dbReference>
<dbReference type="InterPro" id="IPR052702">
    <property type="entry name" value="MscS-like_channel"/>
</dbReference>
<feature type="region of interest" description="Disordered" evidence="7">
    <location>
        <begin position="643"/>
        <end position="671"/>
    </location>
</feature>
<organism evidence="10 11">
    <name type="scientific">Okeania hirsuta</name>
    <dbReference type="NCBI Taxonomy" id="1458930"/>
    <lineage>
        <taxon>Bacteria</taxon>
        <taxon>Bacillati</taxon>
        <taxon>Cyanobacteriota</taxon>
        <taxon>Cyanophyceae</taxon>
        <taxon>Oscillatoriophycideae</taxon>
        <taxon>Oscillatoriales</taxon>
        <taxon>Microcoleaceae</taxon>
        <taxon>Okeania</taxon>
    </lineage>
</organism>
<comment type="similarity">
    <text evidence="2">Belongs to the MscS (TC 1.A.23) family.</text>
</comment>
<evidence type="ECO:0000256" key="1">
    <source>
        <dbReference type="ARBA" id="ARBA00004651"/>
    </source>
</evidence>
<evidence type="ECO:0000259" key="9">
    <source>
        <dbReference type="PROSITE" id="PS50186"/>
    </source>
</evidence>
<dbReference type="GO" id="GO:0055085">
    <property type="term" value="P:transmembrane transport"/>
    <property type="evidence" value="ECO:0007669"/>
    <property type="project" value="InterPro"/>
</dbReference>
<accession>A0A3N6P3R0</accession>
<dbReference type="Gene3D" id="3.30.70.100">
    <property type="match status" value="1"/>
</dbReference>
<dbReference type="CDD" id="cd04371">
    <property type="entry name" value="DEP"/>
    <property type="match status" value="1"/>
</dbReference>
<dbReference type="EMBL" id="RCBY01000250">
    <property type="protein sequence ID" value="RQH27491.1"/>
    <property type="molecule type" value="Genomic_DNA"/>
</dbReference>
<feature type="transmembrane region" description="Helical" evidence="8">
    <location>
        <begin position="176"/>
        <end position="194"/>
    </location>
</feature>
<evidence type="ECO:0000256" key="3">
    <source>
        <dbReference type="ARBA" id="ARBA00022475"/>
    </source>
</evidence>
<dbReference type="InterPro" id="IPR049278">
    <property type="entry name" value="MS_channel_C"/>
</dbReference>
<comment type="subcellular location">
    <subcellularLocation>
        <location evidence="1">Cell membrane</location>
        <topology evidence="1">Multi-pass membrane protein</topology>
    </subcellularLocation>
</comment>
<keyword evidence="6 8" id="KW-0472">Membrane</keyword>
<dbReference type="InterPro" id="IPR036390">
    <property type="entry name" value="WH_DNA-bd_sf"/>
</dbReference>